<keyword evidence="5 8" id="KW-1133">Transmembrane helix</keyword>
<dbReference type="GO" id="GO:0005741">
    <property type="term" value="C:mitochondrial outer membrane"/>
    <property type="evidence" value="ECO:0007669"/>
    <property type="project" value="UniProtKB-SubCell"/>
</dbReference>
<dbReference type="InterPro" id="IPR011990">
    <property type="entry name" value="TPR-like_helical_dom_sf"/>
</dbReference>
<keyword evidence="3 8" id="KW-0812">Transmembrane</keyword>
<dbReference type="Pfam" id="PF14853">
    <property type="entry name" value="Fis1_TPR_C"/>
    <property type="match status" value="1"/>
</dbReference>
<dbReference type="EMBL" id="CAEY01001563">
    <property type="status" value="NOT_ANNOTATED_CDS"/>
    <property type="molecule type" value="Genomic_DNA"/>
</dbReference>
<organism evidence="9 10">
    <name type="scientific">Tetranychus urticae</name>
    <name type="common">Two-spotted spider mite</name>
    <dbReference type="NCBI Taxonomy" id="32264"/>
    <lineage>
        <taxon>Eukaryota</taxon>
        <taxon>Metazoa</taxon>
        <taxon>Ecdysozoa</taxon>
        <taxon>Arthropoda</taxon>
        <taxon>Chelicerata</taxon>
        <taxon>Arachnida</taxon>
        <taxon>Acari</taxon>
        <taxon>Acariformes</taxon>
        <taxon>Trombidiformes</taxon>
        <taxon>Prostigmata</taxon>
        <taxon>Eleutherengona</taxon>
        <taxon>Raphignathae</taxon>
        <taxon>Tetranychoidea</taxon>
        <taxon>Tetranychidae</taxon>
        <taxon>Tetranychus</taxon>
    </lineage>
</organism>
<dbReference type="EnsemblMetazoa" id="tetur05g00760.1">
    <property type="protein sequence ID" value="tetur05g00760.1"/>
    <property type="gene ID" value="tetur05g00760"/>
</dbReference>
<dbReference type="AlphaFoldDB" id="T1K3Z3"/>
<evidence type="ECO:0000313" key="10">
    <source>
        <dbReference type="Proteomes" id="UP000015104"/>
    </source>
</evidence>
<dbReference type="Proteomes" id="UP000015104">
    <property type="component" value="Unassembled WGS sequence"/>
</dbReference>
<evidence type="ECO:0008006" key="11">
    <source>
        <dbReference type="Google" id="ProtNLM"/>
    </source>
</evidence>
<dbReference type="InterPro" id="IPR033745">
    <property type="entry name" value="Fis1_cytosol"/>
</dbReference>
<evidence type="ECO:0000256" key="2">
    <source>
        <dbReference type="ARBA" id="ARBA00008937"/>
    </source>
</evidence>
<feature type="transmembrane region" description="Helical" evidence="8">
    <location>
        <begin position="125"/>
        <end position="147"/>
    </location>
</feature>
<reference evidence="10" key="1">
    <citation type="submission" date="2011-08" db="EMBL/GenBank/DDBJ databases">
        <authorList>
            <person name="Rombauts S."/>
        </authorList>
    </citation>
    <scope>NUCLEOTIDE SEQUENCE</scope>
    <source>
        <strain evidence="10">London</strain>
    </source>
</reference>
<dbReference type="CDD" id="cd12212">
    <property type="entry name" value="Fis1"/>
    <property type="match status" value="1"/>
</dbReference>
<dbReference type="InterPro" id="IPR028061">
    <property type="entry name" value="Fis1_TPR_C"/>
</dbReference>
<keyword evidence="4" id="KW-1000">Mitochondrion outer membrane</keyword>
<evidence type="ECO:0000256" key="6">
    <source>
        <dbReference type="ARBA" id="ARBA00023128"/>
    </source>
</evidence>
<keyword evidence="10" id="KW-1185">Reference proteome</keyword>
<dbReference type="GO" id="GO:0005778">
    <property type="term" value="C:peroxisomal membrane"/>
    <property type="evidence" value="ECO:0007669"/>
    <property type="project" value="TreeGrafter"/>
</dbReference>
<evidence type="ECO:0000256" key="8">
    <source>
        <dbReference type="SAM" id="Phobius"/>
    </source>
</evidence>
<comment type="subcellular location">
    <subcellularLocation>
        <location evidence="1">Mitochondrion outer membrane</location>
        <topology evidence="1">Single-pass membrane protein</topology>
    </subcellularLocation>
</comment>
<dbReference type="Gene3D" id="1.25.40.10">
    <property type="entry name" value="Tetratricopeptide repeat domain"/>
    <property type="match status" value="1"/>
</dbReference>
<dbReference type="GO" id="GO:0016559">
    <property type="term" value="P:peroxisome fission"/>
    <property type="evidence" value="ECO:0007669"/>
    <property type="project" value="TreeGrafter"/>
</dbReference>
<proteinExistence type="inferred from homology"/>
<dbReference type="SUPFAM" id="SSF48452">
    <property type="entry name" value="TPR-like"/>
    <property type="match status" value="1"/>
</dbReference>
<dbReference type="GO" id="GO:0000266">
    <property type="term" value="P:mitochondrial fission"/>
    <property type="evidence" value="ECO:0007669"/>
    <property type="project" value="InterPro"/>
</dbReference>
<dbReference type="STRING" id="32264.T1K3Z3"/>
<dbReference type="eggNOG" id="KOG3364">
    <property type="taxonomic scope" value="Eukaryota"/>
</dbReference>
<comment type="similarity">
    <text evidence="2">Belongs to the FIS1 family.</text>
</comment>
<evidence type="ECO:0000256" key="1">
    <source>
        <dbReference type="ARBA" id="ARBA00004572"/>
    </source>
</evidence>
<dbReference type="InterPro" id="IPR016543">
    <property type="entry name" value="Fis1"/>
</dbReference>
<dbReference type="PANTHER" id="PTHR13247">
    <property type="entry name" value="TETRATRICOPEPTIDE REPEAT PROTEIN 11 TPR REPEAT PROTEIN 11"/>
    <property type="match status" value="1"/>
</dbReference>
<evidence type="ECO:0000256" key="4">
    <source>
        <dbReference type="ARBA" id="ARBA00022787"/>
    </source>
</evidence>
<evidence type="ECO:0000256" key="5">
    <source>
        <dbReference type="ARBA" id="ARBA00022989"/>
    </source>
</evidence>
<dbReference type="Pfam" id="PF14852">
    <property type="entry name" value="Fis1_TPR_N"/>
    <property type="match status" value="1"/>
</dbReference>
<keyword evidence="6" id="KW-0496">Mitochondrion</keyword>
<dbReference type="GO" id="GO:0043653">
    <property type="term" value="P:mitochondrial fragmentation involved in apoptotic process"/>
    <property type="evidence" value="ECO:0007669"/>
    <property type="project" value="TreeGrafter"/>
</dbReference>
<evidence type="ECO:0000256" key="7">
    <source>
        <dbReference type="ARBA" id="ARBA00023136"/>
    </source>
</evidence>
<dbReference type="InterPro" id="IPR028058">
    <property type="entry name" value="Fis1_TPR_N"/>
</dbReference>
<protein>
    <recommendedName>
        <fullName evidence="11">Mitochondrial fission 1 protein</fullName>
    </recommendedName>
</protein>
<dbReference type="PANTHER" id="PTHR13247:SF0">
    <property type="entry name" value="MITOCHONDRIAL FISSION 1 PROTEIN"/>
    <property type="match status" value="1"/>
</dbReference>
<evidence type="ECO:0000256" key="3">
    <source>
        <dbReference type="ARBA" id="ARBA00022692"/>
    </source>
</evidence>
<sequence>MASILKDYSDSNELRMFRGNFYECQKNGTLTPQVQFEYAVCLIRSRNRPEIKEGITLMEELYKNKLGGELHCYLLYLAAGYAKVGEYRSALVHIKKFLSSQPNNIQGKELKKKIMSQLKDDGMKAAAVGGTAALVIGGLVGLGMALMKK</sequence>
<keyword evidence="7 8" id="KW-0472">Membrane</keyword>
<dbReference type="GO" id="GO:0000422">
    <property type="term" value="P:autophagy of mitochondrion"/>
    <property type="evidence" value="ECO:0007669"/>
    <property type="project" value="TreeGrafter"/>
</dbReference>
<evidence type="ECO:0000313" key="9">
    <source>
        <dbReference type="EnsemblMetazoa" id="tetur05g00760.1"/>
    </source>
</evidence>
<reference evidence="9" key="2">
    <citation type="submission" date="2015-06" db="UniProtKB">
        <authorList>
            <consortium name="EnsemblMetazoa"/>
        </authorList>
    </citation>
    <scope>IDENTIFICATION</scope>
</reference>
<dbReference type="HOGENOM" id="CLU_104368_1_0_1"/>
<name>T1K3Z3_TETUR</name>
<accession>T1K3Z3</accession>